<evidence type="ECO:0000256" key="1">
    <source>
        <dbReference type="SAM" id="Phobius"/>
    </source>
</evidence>
<evidence type="ECO:0000313" key="4">
    <source>
        <dbReference type="EMBL" id="SEK05723.1"/>
    </source>
</evidence>
<gene>
    <name evidence="4" type="ORF">SAMN04487940_12220</name>
</gene>
<evidence type="ECO:0000313" key="5">
    <source>
        <dbReference type="Proteomes" id="UP000182932"/>
    </source>
</evidence>
<reference evidence="4 5" key="1">
    <citation type="submission" date="2016-10" db="EMBL/GenBank/DDBJ databases">
        <authorList>
            <person name="Varghese N."/>
            <person name="Submissions S."/>
        </authorList>
    </citation>
    <scope>NUCLEOTIDE SEQUENCE [LARGE SCALE GENOMIC DNA]</scope>
    <source>
        <strain evidence="4 5">FF3</strain>
    </source>
</reference>
<evidence type="ECO:0000256" key="2">
    <source>
        <dbReference type="SAM" id="SignalP"/>
    </source>
</evidence>
<feature type="transmembrane region" description="Helical" evidence="1">
    <location>
        <begin position="161"/>
        <end position="180"/>
    </location>
</feature>
<feature type="signal peptide" evidence="2">
    <location>
        <begin position="1"/>
        <end position="21"/>
    </location>
</feature>
<dbReference type="GeneID" id="80820495"/>
<organism evidence="4 5">
    <name type="scientific">Marinovum algicola</name>
    <dbReference type="NCBI Taxonomy" id="42444"/>
    <lineage>
        <taxon>Bacteria</taxon>
        <taxon>Pseudomonadati</taxon>
        <taxon>Pseudomonadota</taxon>
        <taxon>Alphaproteobacteria</taxon>
        <taxon>Rhodobacterales</taxon>
        <taxon>Roseobacteraceae</taxon>
        <taxon>Marinovum</taxon>
    </lineage>
</organism>
<dbReference type="RefSeq" id="WP_074839071.1">
    <property type="nucleotide sequence ID" value="NZ_FNYY01000022.1"/>
</dbReference>
<accession>A0A975ZQG2</accession>
<keyword evidence="1" id="KW-1133">Transmembrane helix</keyword>
<keyword evidence="5" id="KW-1185">Reference proteome</keyword>
<protein>
    <submittedName>
        <fullName evidence="4">PilZ domain-containing protein</fullName>
    </submittedName>
</protein>
<name>A0A975ZQG2_9RHOB</name>
<dbReference type="Proteomes" id="UP000182932">
    <property type="component" value="Unassembled WGS sequence"/>
</dbReference>
<dbReference type="GO" id="GO:0035438">
    <property type="term" value="F:cyclic-di-GMP binding"/>
    <property type="evidence" value="ECO:0007669"/>
    <property type="project" value="InterPro"/>
</dbReference>
<dbReference type="SUPFAM" id="SSF141371">
    <property type="entry name" value="PilZ domain-like"/>
    <property type="match status" value="1"/>
</dbReference>
<keyword evidence="1" id="KW-0472">Membrane</keyword>
<comment type="caution">
    <text evidence="4">The sequence shown here is derived from an EMBL/GenBank/DDBJ whole genome shotgun (WGS) entry which is preliminary data.</text>
</comment>
<feature type="chain" id="PRO_5037538564" evidence="2">
    <location>
        <begin position="22"/>
        <end position="286"/>
    </location>
</feature>
<feature type="domain" description="PilZ" evidence="3">
    <location>
        <begin position="188"/>
        <end position="268"/>
    </location>
</feature>
<proteinExistence type="predicted"/>
<dbReference type="AlphaFoldDB" id="A0A975ZQG2"/>
<dbReference type="Pfam" id="PF07238">
    <property type="entry name" value="PilZ"/>
    <property type="match status" value="1"/>
</dbReference>
<sequence length="286" mass="29775">MSDFRTLLAAGLMLAVSVATAAAEEACIFEAWLLRMVHQTNAAATGKPGLVRQQAGLARTLAAFDRPEMRRAMAREGYGDFAPLTGRHVASARALLANPPGSPGRDAALRRLGSSGARLLAAVARIDCAATSEESARSATRGAGTAPGAGRGTGLWPAFDGSAGLALLLAAAALAGLLLLEHRTRSRKRRNRRFVCDIPCRIRLRGRLHDSRIVDISEAGAKLQLGMEGSGDAPVDIEAGTFAAAGRVVWANTHYCGVVFDRPLASGQLQEAMLAGCGPAPASVQT</sequence>
<keyword evidence="1" id="KW-0812">Transmembrane</keyword>
<dbReference type="EMBL" id="FNYY01000022">
    <property type="protein sequence ID" value="SEK05723.1"/>
    <property type="molecule type" value="Genomic_DNA"/>
</dbReference>
<evidence type="ECO:0000259" key="3">
    <source>
        <dbReference type="Pfam" id="PF07238"/>
    </source>
</evidence>
<keyword evidence="2" id="KW-0732">Signal</keyword>
<dbReference type="InterPro" id="IPR009875">
    <property type="entry name" value="PilZ_domain"/>
</dbReference>